<feature type="domain" description="Integrase catalytic" evidence="2">
    <location>
        <begin position="299"/>
        <end position="389"/>
    </location>
</feature>
<gene>
    <name evidence="3" type="ORF">D9C73_028202</name>
</gene>
<dbReference type="GO" id="GO:0015074">
    <property type="term" value="P:DNA integration"/>
    <property type="evidence" value="ECO:0007669"/>
    <property type="project" value="InterPro"/>
</dbReference>
<proteinExistence type="predicted"/>
<organism evidence="3 4">
    <name type="scientific">Collichthys lucidus</name>
    <name type="common">Big head croaker</name>
    <name type="synonym">Sciaena lucida</name>
    <dbReference type="NCBI Taxonomy" id="240159"/>
    <lineage>
        <taxon>Eukaryota</taxon>
        <taxon>Metazoa</taxon>
        <taxon>Chordata</taxon>
        <taxon>Craniata</taxon>
        <taxon>Vertebrata</taxon>
        <taxon>Euteleostomi</taxon>
        <taxon>Actinopterygii</taxon>
        <taxon>Neopterygii</taxon>
        <taxon>Teleostei</taxon>
        <taxon>Neoteleostei</taxon>
        <taxon>Acanthomorphata</taxon>
        <taxon>Eupercaria</taxon>
        <taxon>Sciaenidae</taxon>
        <taxon>Collichthys</taxon>
    </lineage>
</organism>
<feature type="region of interest" description="Disordered" evidence="1">
    <location>
        <begin position="111"/>
        <end position="167"/>
    </location>
</feature>
<dbReference type="Pfam" id="PF00665">
    <property type="entry name" value="rve"/>
    <property type="match status" value="1"/>
</dbReference>
<dbReference type="GO" id="GO:0003676">
    <property type="term" value="F:nucleic acid binding"/>
    <property type="evidence" value="ECO:0007669"/>
    <property type="project" value="InterPro"/>
</dbReference>
<name>A0A4U5TVE9_COLLU</name>
<dbReference type="PROSITE" id="PS50994">
    <property type="entry name" value="INTEGRASE"/>
    <property type="match status" value="1"/>
</dbReference>
<dbReference type="InterPro" id="IPR036397">
    <property type="entry name" value="RNaseH_sf"/>
</dbReference>
<dbReference type="Gene3D" id="3.30.420.10">
    <property type="entry name" value="Ribonuclease H-like superfamily/Ribonuclease H"/>
    <property type="match status" value="1"/>
</dbReference>
<dbReference type="InterPro" id="IPR012337">
    <property type="entry name" value="RNaseH-like_sf"/>
</dbReference>
<dbReference type="InterPro" id="IPR001584">
    <property type="entry name" value="Integrase_cat-core"/>
</dbReference>
<dbReference type="Proteomes" id="UP000298787">
    <property type="component" value="Unassembled WGS sequence"/>
</dbReference>
<accession>A0A4U5TVE9</accession>
<reference evidence="3 4" key="1">
    <citation type="submission" date="2019-01" db="EMBL/GenBank/DDBJ databases">
        <title>Genome Assembly of Collichthys lucidus.</title>
        <authorList>
            <person name="Cai M."/>
            <person name="Xiao S."/>
        </authorList>
    </citation>
    <scope>NUCLEOTIDE SEQUENCE [LARGE SCALE GENOMIC DNA]</scope>
    <source>
        <strain evidence="3">JT15FE1705JMU</strain>
        <tissue evidence="3">Muscle</tissue>
    </source>
</reference>
<sequence>MNGPTLREKNPVSHGWHEGAEPRRITTPKSAVGLVWTNRNSFHVHPAKDTTDIRNFLGFGQSQGLLTKSSSTAVVKGLDRLIIASPFPSLSPNWTNLSNSATAFTHGLEDRTRETESWSGTTCTGVNSGSNTWRPTWGPVKEFIGPKKNPRQRRNPGGGTHCWSCETTREKTPSVREALRQTTRTTKTKEKQVWRRPHRVRDQSRCDPLLRRRIVFVSDEKWEQTPKGRVVPEGSVVEVVQTVHEELGHVGTMPTRKELEKQQLWIPGSRVRQILKDCNVCGRYNAGQRGRRGDGLTIKSTVPWGSVCMDAAGPLGITGKKGEKYLLVLVDSMSGYVLIRPVRRINGSSVVSMLDQVCSTLVVPKELRTDNGAHFLNAQVNWRCQEKAVPGLRVPFKVGQRVWIKARDHLTNAAVKAKYKVSDIVEKILDSNTVLLKKEGIQGIEQLKPIPS</sequence>
<dbReference type="InterPro" id="IPR050951">
    <property type="entry name" value="Retrovirus_Pol_polyprotein"/>
</dbReference>
<feature type="region of interest" description="Disordered" evidence="1">
    <location>
        <begin position="1"/>
        <end position="23"/>
    </location>
</feature>
<evidence type="ECO:0000259" key="2">
    <source>
        <dbReference type="PROSITE" id="PS50994"/>
    </source>
</evidence>
<protein>
    <recommendedName>
        <fullName evidence="2">Integrase catalytic domain-containing protein</fullName>
    </recommendedName>
</protein>
<dbReference type="SUPFAM" id="SSF53098">
    <property type="entry name" value="Ribonuclease H-like"/>
    <property type="match status" value="1"/>
</dbReference>
<keyword evidence="4" id="KW-1185">Reference proteome</keyword>
<dbReference type="EMBL" id="ML240908">
    <property type="protein sequence ID" value="TKS65594.1"/>
    <property type="molecule type" value="Genomic_DNA"/>
</dbReference>
<evidence type="ECO:0000256" key="1">
    <source>
        <dbReference type="SAM" id="MobiDB-lite"/>
    </source>
</evidence>
<dbReference type="PANTHER" id="PTHR37984">
    <property type="entry name" value="PROTEIN CBG26694"/>
    <property type="match status" value="1"/>
</dbReference>
<evidence type="ECO:0000313" key="4">
    <source>
        <dbReference type="Proteomes" id="UP000298787"/>
    </source>
</evidence>
<dbReference type="AlphaFoldDB" id="A0A4U5TVE9"/>
<evidence type="ECO:0000313" key="3">
    <source>
        <dbReference type="EMBL" id="TKS65594.1"/>
    </source>
</evidence>
<feature type="compositionally biased region" description="Polar residues" evidence="1">
    <location>
        <begin position="117"/>
        <end position="134"/>
    </location>
</feature>
<dbReference type="STRING" id="240159.A0A4U5TVE9"/>
<dbReference type="PANTHER" id="PTHR37984:SF5">
    <property type="entry name" value="PROTEIN NYNRIN-LIKE"/>
    <property type="match status" value="1"/>
</dbReference>